<feature type="compositionally biased region" description="Basic and acidic residues" evidence="10">
    <location>
        <begin position="674"/>
        <end position="688"/>
    </location>
</feature>
<feature type="region of interest" description="Disordered" evidence="10">
    <location>
        <begin position="724"/>
        <end position="791"/>
    </location>
</feature>
<feature type="transmembrane region" description="Helical" evidence="11">
    <location>
        <begin position="1120"/>
        <end position="1141"/>
    </location>
</feature>
<feature type="region of interest" description="Disordered" evidence="10">
    <location>
        <begin position="449"/>
        <end position="477"/>
    </location>
</feature>
<organism evidence="12 13">
    <name type="scientific">Gambusia affinis</name>
    <name type="common">Western mosquitofish</name>
    <name type="synonym">Heterandria affinis</name>
    <dbReference type="NCBI Taxonomy" id="33528"/>
    <lineage>
        <taxon>Eukaryota</taxon>
        <taxon>Metazoa</taxon>
        <taxon>Chordata</taxon>
        <taxon>Craniata</taxon>
        <taxon>Vertebrata</taxon>
        <taxon>Euteleostomi</taxon>
        <taxon>Actinopterygii</taxon>
        <taxon>Neopterygii</taxon>
        <taxon>Teleostei</taxon>
        <taxon>Neoteleostei</taxon>
        <taxon>Acanthomorphata</taxon>
        <taxon>Ovalentaria</taxon>
        <taxon>Atherinomorphae</taxon>
        <taxon>Cyprinodontiformes</taxon>
        <taxon>Poeciliidae</taxon>
        <taxon>Poeciliinae</taxon>
        <taxon>Gambusia</taxon>
    </lineage>
</organism>
<accession>A0A315VJT6</accession>
<dbReference type="GO" id="GO:0005923">
    <property type="term" value="C:bicellular tight junction"/>
    <property type="evidence" value="ECO:0007669"/>
    <property type="project" value="UniProtKB-SubCell"/>
</dbReference>
<evidence type="ECO:0000313" key="13">
    <source>
        <dbReference type="Proteomes" id="UP000250572"/>
    </source>
</evidence>
<evidence type="ECO:0000256" key="7">
    <source>
        <dbReference type="ARBA" id="ARBA00022949"/>
    </source>
</evidence>
<evidence type="ECO:0000256" key="5">
    <source>
        <dbReference type="ARBA" id="ARBA00022475"/>
    </source>
</evidence>
<protein>
    <submittedName>
        <fullName evidence="12">Uncharacterized protein</fullName>
    </submittedName>
</protein>
<feature type="transmembrane region" description="Helical" evidence="11">
    <location>
        <begin position="1079"/>
        <end position="1100"/>
    </location>
</feature>
<dbReference type="Proteomes" id="UP000250572">
    <property type="component" value="Unassembled WGS sequence"/>
</dbReference>
<name>A0A315VJT6_GAMAF</name>
<comment type="subcellular location">
    <subcellularLocation>
        <location evidence="1">Cell junction</location>
        <location evidence="1">Tight junction</location>
    </subcellularLocation>
    <subcellularLocation>
        <location evidence="2">Cell membrane</location>
        <topology evidence="2">Multi-pass membrane protein</topology>
    </subcellularLocation>
</comment>
<keyword evidence="6 11" id="KW-0812">Transmembrane</keyword>
<dbReference type="Pfam" id="PF00822">
    <property type="entry name" value="PMP22_Claudin"/>
    <property type="match status" value="2"/>
</dbReference>
<dbReference type="STRING" id="33528.ENSGAFP00000001488"/>
<feature type="region of interest" description="Disordered" evidence="10">
    <location>
        <begin position="255"/>
        <end position="299"/>
    </location>
</feature>
<dbReference type="GO" id="GO:0005886">
    <property type="term" value="C:plasma membrane"/>
    <property type="evidence" value="ECO:0007669"/>
    <property type="project" value="UniProtKB-SubCell"/>
</dbReference>
<dbReference type="InterPro" id="IPR006187">
    <property type="entry name" value="Claudin"/>
</dbReference>
<comment type="caution">
    <text evidence="12">The sequence shown here is derived from an EMBL/GenBank/DDBJ whole genome shotgun (WGS) entry which is preliminary data.</text>
</comment>
<evidence type="ECO:0000256" key="1">
    <source>
        <dbReference type="ARBA" id="ARBA00004435"/>
    </source>
</evidence>
<evidence type="ECO:0000256" key="2">
    <source>
        <dbReference type="ARBA" id="ARBA00004651"/>
    </source>
</evidence>
<feature type="transmembrane region" description="Helical" evidence="11">
    <location>
        <begin position="39"/>
        <end position="62"/>
    </location>
</feature>
<evidence type="ECO:0000256" key="11">
    <source>
        <dbReference type="SAM" id="Phobius"/>
    </source>
</evidence>
<evidence type="ECO:0000256" key="3">
    <source>
        <dbReference type="ARBA" id="ARBA00008295"/>
    </source>
</evidence>
<proteinExistence type="inferred from homology"/>
<feature type="region of interest" description="Disordered" evidence="10">
    <location>
        <begin position="812"/>
        <end position="838"/>
    </location>
</feature>
<feature type="region of interest" description="Disordered" evidence="10">
    <location>
        <begin position="400"/>
        <end position="431"/>
    </location>
</feature>
<feature type="compositionally biased region" description="Basic and acidic residues" evidence="10">
    <location>
        <begin position="594"/>
        <end position="603"/>
    </location>
</feature>
<feature type="compositionally biased region" description="Basic and acidic residues" evidence="10">
    <location>
        <begin position="279"/>
        <end position="290"/>
    </location>
</feature>
<keyword evidence="8 11" id="KW-1133">Transmembrane helix</keyword>
<dbReference type="GO" id="GO:0005198">
    <property type="term" value="F:structural molecule activity"/>
    <property type="evidence" value="ECO:0007669"/>
    <property type="project" value="InterPro"/>
</dbReference>
<feature type="region of interest" description="Disordered" evidence="10">
    <location>
        <begin position="540"/>
        <end position="651"/>
    </location>
</feature>
<evidence type="ECO:0000313" key="12">
    <source>
        <dbReference type="EMBL" id="PWA23206.1"/>
    </source>
</evidence>
<dbReference type="FunFam" id="1.20.140.150:FF:000001">
    <property type="entry name" value="Claudin"/>
    <property type="match status" value="2"/>
</dbReference>
<dbReference type="InterPro" id="IPR017974">
    <property type="entry name" value="Claudin_CS"/>
</dbReference>
<feature type="transmembrane region" description="Helical" evidence="11">
    <location>
        <begin position="82"/>
        <end position="100"/>
    </location>
</feature>
<reference evidence="12 13" key="1">
    <citation type="journal article" date="2018" name="G3 (Bethesda)">
        <title>A High-Quality Reference Genome for the Invasive Mosquitofish Gambusia affinis Using a Chicago Library.</title>
        <authorList>
            <person name="Hoffberg S.L."/>
            <person name="Troendle N.J."/>
            <person name="Glenn T.C."/>
            <person name="Mahmud O."/>
            <person name="Louha S."/>
            <person name="Chalopin D."/>
            <person name="Bennetzen J.L."/>
            <person name="Mauricio R."/>
        </authorList>
    </citation>
    <scope>NUCLEOTIDE SEQUENCE [LARGE SCALE GENOMIC DNA]</scope>
    <source>
        <strain evidence="12">NE01/NJP1002.9</strain>
        <tissue evidence="12">Muscle</tissue>
    </source>
</reference>
<feature type="region of interest" description="Disordered" evidence="10">
    <location>
        <begin position="664"/>
        <end position="688"/>
    </location>
</feature>
<feature type="transmembrane region" description="Helical" evidence="11">
    <location>
        <begin position="163"/>
        <end position="183"/>
    </location>
</feature>
<sequence>MASMGMQLLGSALCLLGWFGVFTSCVLPMWNVTAFVGSSIVTAQTIWEGIWMSCVVQSTGYIQCKRYESQLELSADRQAARALMILAIATGSFGLILAFVGGKCTRFLDAEGSGAKEKMAITAGVVLMISGLLCLIPTAWAASTVVKNFYSTSIDSQKMEIGACLYLGWGAAFLLILGGGLFMKSSCSGKAHDTDKSPSVRYVVVRSSNGSSRAGSRLSRVPTALAQPMKRMSPGPQSFGAPTAYPQLFSRPGYDVESQQDIREDSERSWAPSTKSQMKRSESRKSEHSDAPSTKSQLKQAELDETLSAATLSQSLTSVTSKQVQSSSSSIFLSSLSRAALYSNVATTHVFGHQSGTTCHIQHDGCLSHAAEMGRDAVCCQTWCTWSLCDSEATGKRVMRSDENMQQRTCGAEEPTANEEQRRSAPPNVEGGAQLSLLSADQSWVVEIPNDCVGGPADGDEDQDARDDEHDTGSDSHLGALASRHAQQDPNDCNDDGDDSECSGGLQVLRQLQHRVVHLALHLACALSHTVHPQTLPYDLRGDDVGTDEGCDSPGWEGADDDGPHGSQSLGRDPYSGRSAITEGPQEEDPSSDDEQRSRRPADVDGGSQLPSPPLRRHWAVKLRDDDVSRPADGNDAQHACDEKHHSSTNANVGFHQPVVAAEVGAPNPNDAEPDGHNADAKGDADESPRALQVLRQGEDGVIGLALQVTCALDHAVHPQTFPKHLSGDDVGSNECRHLPHGQSADEDRPHEADDCQAKTNQLSPHCVEANPSRSENRSWEGTGGLGPADEQRRTKLTLLGIIHGGVVEGLDDLVGRPGHWDQTQDTSNNEEHTCNDGDLALSKKESQESSDDGDHNQSASGLKFLRQSQHGGVKLALQLAGALLHTVHPQALPEDLRRHDAVPNKGRYLPHWQGTNDDVASKTNACEEDAKNLEACRHHLCFSCTKGAEERRRNLTETTMASLGLQILGVALAVIGWLGNILICALPLWRVTAFIGNNIVVAQSIWEGLWMSCVVQSTGQMQCKVYDSLLALPPDLQAARAMIVISILFSFFGLLLSVVGGKCTTCIEDETAKARVCISAGVFFFLSGALCIVTVSLPANTIIKNFYNPLIPDAQRRELGACLYMGWGAAGLLLIGGALLCCQCPSGREHYNGVKYTAPKSTAPGKEFESEALKMIFKRSVLLRRLDRRPFTQGIVAEQTSSYKQQGCRAPTDVQCSAKLPSLCRRHQGVVEIPDDSVS</sequence>
<keyword evidence="9 11" id="KW-0472">Membrane</keyword>
<gene>
    <name evidence="12" type="ORF">CCH79_00002355</name>
</gene>
<keyword evidence="5" id="KW-1003">Cell membrane</keyword>
<feature type="transmembrane region" description="Helical" evidence="11">
    <location>
        <begin position="964"/>
        <end position="990"/>
    </location>
</feature>
<keyword evidence="13" id="KW-1185">Reference proteome</keyword>
<feature type="transmembrane region" description="Helical" evidence="11">
    <location>
        <begin position="120"/>
        <end position="142"/>
    </location>
</feature>
<feature type="transmembrane region" description="Helical" evidence="11">
    <location>
        <begin position="1039"/>
        <end position="1059"/>
    </location>
</feature>
<dbReference type="AlphaFoldDB" id="A0A315VJT6"/>
<dbReference type="EMBL" id="NHOQ01001678">
    <property type="protein sequence ID" value="PWA23206.1"/>
    <property type="molecule type" value="Genomic_DNA"/>
</dbReference>
<dbReference type="InterPro" id="IPR004031">
    <property type="entry name" value="PMP22/EMP/MP20/Claudin"/>
</dbReference>
<evidence type="ECO:0000256" key="4">
    <source>
        <dbReference type="ARBA" id="ARBA00022427"/>
    </source>
</evidence>
<feature type="compositionally biased region" description="Basic and acidic residues" evidence="10">
    <location>
        <begin position="744"/>
        <end position="757"/>
    </location>
</feature>
<dbReference type="PANTHER" id="PTHR12002">
    <property type="entry name" value="CLAUDIN"/>
    <property type="match status" value="1"/>
</dbReference>
<evidence type="ECO:0000256" key="10">
    <source>
        <dbReference type="SAM" id="MobiDB-lite"/>
    </source>
</evidence>
<dbReference type="PRINTS" id="PR01077">
    <property type="entry name" value="CLAUDIN"/>
</dbReference>
<evidence type="ECO:0000256" key="8">
    <source>
        <dbReference type="ARBA" id="ARBA00022989"/>
    </source>
</evidence>
<keyword evidence="7" id="KW-0965">Cell junction</keyword>
<comment type="similarity">
    <text evidence="3">Belongs to the claudin family.</text>
</comment>
<evidence type="ECO:0000256" key="6">
    <source>
        <dbReference type="ARBA" id="ARBA00022692"/>
    </source>
</evidence>
<dbReference type="PROSITE" id="PS01346">
    <property type="entry name" value="CLAUDIN"/>
    <property type="match status" value="1"/>
</dbReference>
<evidence type="ECO:0000256" key="9">
    <source>
        <dbReference type="ARBA" id="ARBA00023136"/>
    </source>
</evidence>
<keyword evidence="4" id="KW-0796">Tight junction</keyword>
<dbReference type="Gene3D" id="1.20.140.150">
    <property type="match status" value="2"/>
</dbReference>